<gene>
    <name evidence="2" type="ORF">RF11_04660</name>
</gene>
<organism evidence="2 3">
    <name type="scientific">Thelohanellus kitauei</name>
    <name type="common">Myxosporean</name>
    <dbReference type="NCBI Taxonomy" id="669202"/>
    <lineage>
        <taxon>Eukaryota</taxon>
        <taxon>Metazoa</taxon>
        <taxon>Cnidaria</taxon>
        <taxon>Myxozoa</taxon>
        <taxon>Myxosporea</taxon>
        <taxon>Bivalvulida</taxon>
        <taxon>Platysporina</taxon>
        <taxon>Myxobolidae</taxon>
        <taxon>Thelohanellus</taxon>
    </lineage>
</organism>
<accession>A0A0C2MXG3</accession>
<evidence type="ECO:0000313" key="3">
    <source>
        <dbReference type="Proteomes" id="UP000031668"/>
    </source>
</evidence>
<keyword evidence="1" id="KW-0472">Membrane</keyword>
<dbReference type="EMBL" id="JWZT01002672">
    <property type="protein sequence ID" value="KII68870.1"/>
    <property type="molecule type" value="Genomic_DNA"/>
</dbReference>
<evidence type="ECO:0000313" key="2">
    <source>
        <dbReference type="EMBL" id="KII68870.1"/>
    </source>
</evidence>
<keyword evidence="3" id="KW-1185">Reference proteome</keyword>
<dbReference type="AlphaFoldDB" id="A0A0C2MXG3"/>
<proteinExistence type="predicted"/>
<dbReference type="Proteomes" id="UP000031668">
    <property type="component" value="Unassembled WGS sequence"/>
</dbReference>
<reference evidence="2 3" key="1">
    <citation type="journal article" date="2014" name="Genome Biol. Evol.">
        <title>The genome of the myxosporean Thelohanellus kitauei shows adaptations to nutrient acquisition within its fish host.</title>
        <authorList>
            <person name="Yang Y."/>
            <person name="Xiong J."/>
            <person name="Zhou Z."/>
            <person name="Huo F."/>
            <person name="Miao W."/>
            <person name="Ran C."/>
            <person name="Liu Y."/>
            <person name="Zhang J."/>
            <person name="Feng J."/>
            <person name="Wang M."/>
            <person name="Wang M."/>
            <person name="Wang L."/>
            <person name="Yao B."/>
        </authorList>
    </citation>
    <scope>NUCLEOTIDE SEQUENCE [LARGE SCALE GENOMIC DNA]</scope>
    <source>
        <strain evidence="2">Wuqing</strain>
    </source>
</reference>
<sequence length="113" mass="12842">MLQIITHVTALRRCSNIFVIGVDFSYYPSVHMVYIRVYANTDSNTGIILTILSAVFLVVCLIIMIWQRGWCCFASRKPSPVVENPPQVPVCGEYDYVGPSRQMDTTYPPSSYR</sequence>
<name>A0A0C2MXG3_THEKT</name>
<keyword evidence="1" id="KW-1133">Transmembrane helix</keyword>
<evidence type="ECO:0000256" key="1">
    <source>
        <dbReference type="SAM" id="Phobius"/>
    </source>
</evidence>
<keyword evidence="1" id="KW-0812">Transmembrane</keyword>
<feature type="transmembrane region" description="Helical" evidence="1">
    <location>
        <begin position="46"/>
        <end position="66"/>
    </location>
</feature>
<comment type="caution">
    <text evidence="2">The sequence shown here is derived from an EMBL/GenBank/DDBJ whole genome shotgun (WGS) entry which is preliminary data.</text>
</comment>
<protein>
    <submittedName>
        <fullName evidence="2">Uncharacterized protein</fullName>
    </submittedName>
</protein>